<dbReference type="GO" id="GO:0020037">
    <property type="term" value="F:heme binding"/>
    <property type="evidence" value="ECO:0007669"/>
    <property type="project" value="InterPro"/>
</dbReference>
<dbReference type="InterPro" id="IPR036909">
    <property type="entry name" value="Cyt_c-like_dom_sf"/>
</dbReference>
<keyword evidence="4" id="KW-0249">Electron transport</keyword>
<dbReference type="PANTHER" id="PTHR37823">
    <property type="entry name" value="CYTOCHROME C-553-LIKE"/>
    <property type="match status" value="1"/>
</dbReference>
<feature type="non-terminal residue" evidence="7">
    <location>
        <position position="1"/>
    </location>
</feature>
<dbReference type="InterPro" id="IPR036280">
    <property type="entry name" value="Multihaem_cyt_sf"/>
</dbReference>
<feature type="domain" description="Cytochrome c" evidence="6">
    <location>
        <begin position="246"/>
        <end position="330"/>
    </location>
</feature>
<evidence type="ECO:0000256" key="5">
    <source>
        <dbReference type="ARBA" id="ARBA00023004"/>
    </source>
</evidence>
<dbReference type="PROSITE" id="PS51007">
    <property type="entry name" value="CYTC"/>
    <property type="match status" value="4"/>
</dbReference>
<name>A0A0F9HXE2_9ZZZZ</name>
<dbReference type="Gene3D" id="1.10.760.10">
    <property type="entry name" value="Cytochrome c-like domain"/>
    <property type="match status" value="5"/>
</dbReference>
<proteinExistence type="predicted"/>
<keyword evidence="5" id="KW-0408">Iron</keyword>
<evidence type="ECO:0000259" key="6">
    <source>
        <dbReference type="PROSITE" id="PS51007"/>
    </source>
</evidence>
<evidence type="ECO:0000256" key="3">
    <source>
        <dbReference type="ARBA" id="ARBA00022723"/>
    </source>
</evidence>
<dbReference type="Pfam" id="PF00034">
    <property type="entry name" value="Cytochrom_C"/>
    <property type="match status" value="4"/>
</dbReference>
<keyword evidence="1" id="KW-0813">Transport</keyword>
<gene>
    <name evidence="7" type="ORF">LCGC14_1651450</name>
</gene>
<evidence type="ECO:0000256" key="4">
    <source>
        <dbReference type="ARBA" id="ARBA00022982"/>
    </source>
</evidence>
<evidence type="ECO:0000256" key="2">
    <source>
        <dbReference type="ARBA" id="ARBA00022617"/>
    </source>
</evidence>
<dbReference type="AlphaFoldDB" id="A0A0F9HXE2"/>
<organism evidence="7">
    <name type="scientific">marine sediment metagenome</name>
    <dbReference type="NCBI Taxonomy" id="412755"/>
    <lineage>
        <taxon>unclassified sequences</taxon>
        <taxon>metagenomes</taxon>
        <taxon>ecological metagenomes</taxon>
    </lineage>
</organism>
<evidence type="ECO:0000313" key="7">
    <source>
        <dbReference type="EMBL" id="KKM19847.1"/>
    </source>
</evidence>
<dbReference type="GO" id="GO:0009055">
    <property type="term" value="F:electron transfer activity"/>
    <property type="evidence" value="ECO:0007669"/>
    <property type="project" value="InterPro"/>
</dbReference>
<dbReference type="InterPro" id="IPR009056">
    <property type="entry name" value="Cyt_c-like_dom"/>
</dbReference>
<dbReference type="InterPro" id="IPR051811">
    <property type="entry name" value="Cytochrome_c550/c551-like"/>
</dbReference>
<dbReference type="EMBL" id="LAZR01013895">
    <property type="protein sequence ID" value="KKM19847.1"/>
    <property type="molecule type" value="Genomic_DNA"/>
</dbReference>
<dbReference type="SUPFAM" id="SSF46626">
    <property type="entry name" value="Cytochrome c"/>
    <property type="match status" value="5"/>
</dbReference>
<dbReference type="SUPFAM" id="SSF48695">
    <property type="entry name" value="Multiheme cytochromes"/>
    <property type="match status" value="1"/>
</dbReference>
<accession>A0A0F9HXE2</accession>
<protein>
    <recommendedName>
        <fullName evidence="6">Cytochrome c domain-containing protein</fullName>
    </recommendedName>
</protein>
<keyword evidence="2" id="KW-0349">Heme</keyword>
<comment type="caution">
    <text evidence="7">The sequence shown here is derived from an EMBL/GenBank/DDBJ whole genome shotgun (WGS) entry which is preliminary data.</text>
</comment>
<feature type="domain" description="Cytochrome c" evidence="6">
    <location>
        <begin position="587"/>
        <end position="667"/>
    </location>
</feature>
<sequence>TYKIKLSKMTAPVDELTRKMNDFTSRTDNLKKQIASFSNQKVEIKQIHIPDLDRTDRCTSCHIGIDQSRKVSSIEPFTTHPGREIFLGDHEISQFGCTPCHRGQGRATSSVMKGHGDVKYWDYPMLRGDPVQASCILCHEKVKGLRGAETVSFGIGTLERKGCYGCHKIAGYENMPKIGPVLSGIGTKVNYTWEVNWLKDPKSVFPTARMPKFGFSDEEARAIADYLFKLNVDDRVDTPAKEPDWDLSDKGKIIFRQSRCSICHPAQNKGGAFKNIYAPDLTKVGSKVRIEWLKKWLKKPQEYFPKTRMPRFRFTDEEIDALSEYIMSEFVDWDIEDQKLKEKEPIGEQHLERGARLIEKYGCFGCHDIKGMEKAVRIGPYLKKKDVVNKIGAEISSIGSKPFERFDMGKVADKVKDRESYLKTKLESPRVFRDDLLMPDFGFNEKEIDGLSTMLLGFTAEEVPLRYKVLDIPSGYKPTGDFAKIEEDIKCLTCHTINGVGGGFAPDLTFEGSKVKIEWLREFLNNPDIIRPMLKQMPMFKLGGEIGMIRGYFSEDEVNIIINYIRTVLVTRDIPDDFEMEKRLADVNAEEGKALFRKKGCLACHQIGKDGGAVGPNLSSVGSRLRPGYLYMHVKDPQKMVPGAVEPRYNMNEEEVLKITRYLVKLQKKKS</sequence>
<evidence type="ECO:0000256" key="1">
    <source>
        <dbReference type="ARBA" id="ARBA00022448"/>
    </source>
</evidence>
<feature type="domain" description="Cytochrome c" evidence="6">
    <location>
        <begin position="470"/>
        <end position="569"/>
    </location>
</feature>
<keyword evidence="3" id="KW-0479">Metal-binding</keyword>
<reference evidence="7" key="1">
    <citation type="journal article" date="2015" name="Nature">
        <title>Complex archaea that bridge the gap between prokaryotes and eukaryotes.</title>
        <authorList>
            <person name="Spang A."/>
            <person name="Saw J.H."/>
            <person name="Jorgensen S.L."/>
            <person name="Zaremba-Niedzwiedzka K."/>
            <person name="Martijn J."/>
            <person name="Lind A.E."/>
            <person name="van Eijk R."/>
            <person name="Schleper C."/>
            <person name="Guy L."/>
            <person name="Ettema T.J."/>
        </authorList>
    </citation>
    <scope>NUCLEOTIDE SEQUENCE</scope>
</reference>
<feature type="domain" description="Cytochrome c" evidence="6">
    <location>
        <begin position="149"/>
        <end position="231"/>
    </location>
</feature>
<dbReference type="GO" id="GO:0046872">
    <property type="term" value="F:metal ion binding"/>
    <property type="evidence" value="ECO:0007669"/>
    <property type="project" value="UniProtKB-KW"/>
</dbReference>